<evidence type="ECO:0000256" key="3">
    <source>
        <dbReference type="ARBA" id="ARBA00022694"/>
    </source>
</evidence>
<evidence type="ECO:0000313" key="11">
    <source>
        <dbReference type="Proteomes" id="UP000644441"/>
    </source>
</evidence>
<evidence type="ECO:0000256" key="6">
    <source>
        <dbReference type="ARBA" id="ARBA00022833"/>
    </source>
</evidence>
<keyword evidence="6 8" id="KW-0862">Zinc</keyword>
<feature type="binding site" evidence="8">
    <location>
        <position position="88"/>
    </location>
    <ligand>
        <name>Zn(2+)</name>
        <dbReference type="ChEBI" id="CHEBI:29105"/>
        <note>catalytic</note>
    </ligand>
</feature>
<protein>
    <recommendedName>
        <fullName evidence="8">tRNA-specific adenosine deaminase</fullName>
        <ecNumber evidence="8">3.5.4.33</ecNumber>
    </recommendedName>
</protein>
<dbReference type="NCBIfam" id="NF008113">
    <property type="entry name" value="PRK10860.1"/>
    <property type="match status" value="1"/>
</dbReference>
<feature type="binding site" evidence="8">
    <location>
        <position position="85"/>
    </location>
    <ligand>
        <name>Zn(2+)</name>
        <dbReference type="ChEBI" id="CHEBI:29105"/>
        <note>catalytic</note>
    </ligand>
</feature>
<evidence type="ECO:0000259" key="9">
    <source>
        <dbReference type="PROSITE" id="PS51747"/>
    </source>
</evidence>
<dbReference type="RefSeq" id="WP_194855744.1">
    <property type="nucleotide sequence ID" value="NZ_ARXR01000009.1"/>
</dbReference>
<comment type="catalytic activity">
    <reaction evidence="7 8">
        <text>adenosine(34) in tRNA + H2O + H(+) = inosine(34) in tRNA + NH4(+)</text>
        <dbReference type="Rhea" id="RHEA:43168"/>
        <dbReference type="Rhea" id="RHEA-COMP:10373"/>
        <dbReference type="Rhea" id="RHEA-COMP:10374"/>
        <dbReference type="ChEBI" id="CHEBI:15377"/>
        <dbReference type="ChEBI" id="CHEBI:15378"/>
        <dbReference type="ChEBI" id="CHEBI:28938"/>
        <dbReference type="ChEBI" id="CHEBI:74411"/>
        <dbReference type="ChEBI" id="CHEBI:82852"/>
        <dbReference type="EC" id="3.5.4.33"/>
    </reaction>
</comment>
<accession>A0ABS0AFL9</accession>
<evidence type="ECO:0000313" key="10">
    <source>
        <dbReference type="EMBL" id="MBF5052868.1"/>
    </source>
</evidence>
<dbReference type="Gene3D" id="3.40.140.10">
    <property type="entry name" value="Cytidine Deaminase, domain 2"/>
    <property type="match status" value="1"/>
</dbReference>
<feature type="binding site" evidence="8">
    <location>
        <position position="55"/>
    </location>
    <ligand>
        <name>Zn(2+)</name>
        <dbReference type="ChEBI" id="CHEBI:29105"/>
        <note>catalytic</note>
    </ligand>
</feature>
<comment type="similarity">
    <text evidence="1">Belongs to the cytidine and deoxycytidylate deaminase family. ADAT2 subfamily.</text>
</comment>
<evidence type="ECO:0000256" key="7">
    <source>
        <dbReference type="ARBA" id="ARBA00048045"/>
    </source>
</evidence>
<organism evidence="10 11">
    <name type="scientific">Alloalcanivorax venustensis ISO4</name>
    <dbReference type="NCBI Taxonomy" id="1177184"/>
    <lineage>
        <taxon>Bacteria</taxon>
        <taxon>Pseudomonadati</taxon>
        <taxon>Pseudomonadota</taxon>
        <taxon>Gammaproteobacteria</taxon>
        <taxon>Oceanospirillales</taxon>
        <taxon>Alcanivoracaceae</taxon>
        <taxon>Alloalcanivorax</taxon>
    </lineage>
</organism>
<sequence length="151" mass="16473">MTAQDDEFWMARALTLAESAAGEGEVPVGAVVVRDGEVIGEGWNRPIIAHDPTGHAEVNALRDAAARAGNYRLSGATLYVTIEPCTMCFGALMHARIARLVYGAREPRAGVCESQLGLPERGFYNHRIEVTGSVCAEQAAQLLRDFFRQRR</sequence>
<dbReference type="InterPro" id="IPR028883">
    <property type="entry name" value="tRNA_aden_deaminase"/>
</dbReference>
<dbReference type="InterPro" id="IPR016193">
    <property type="entry name" value="Cytidine_deaminase-like"/>
</dbReference>
<feature type="domain" description="CMP/dCMP-type deaminase" evidence="9">
    <location>
        <begin position="4"/>
        <end position="114"/>
    </location>
</feature>
<dbReference type="InterPro" id="IPR002125">
    <property type="entry name" value="CMP_dCMP_dom"/>
</dbReference>
<reference evidence="10 11" key="1">
    <citation type="submission" date="2012-09" db="EMBL/GenBank/DDBJ databases">
        <title>Genome Sequence of alkane-degrading Bacterium Alcanivorax venustensis ISO4.</title>
        <authorList>
            <person name="Lai Q."/>
            <person name="Shao Z."/>
        </authorList>
    </citation>
    <scope>NUCLEOTIDE SEQUENCE [LARGE SCALE GENOMIC DNA]</scope>
    <source>
        <strain evidence="10 11">ISO4</strain>
    </source>
</reference>
<dbReference type="PANTHER" id="PTHR11079">
    <property type="entry name" value="CYTOSINE DEAMINASE FAMILY MEMBER"/>
    <property type="match status" value="1"/>
</dbReference>
<dbReference type="EMBL" id="ARXR01000009">
    <property type="protein sequence ID" value="MBF5052868.1"/>
    <property type="molecule type" value="Genomic_DNA"/>
</dbReference>
<name>A0ABS0AFL9_9GAMM</name>
<comment type="cofactor">
    <cofactor evidence="8">
        <name>Zn(2+)</name>
        <dbReference type="ChEBI" id="CHEBI:29105"/>
    </cofactor>
    <text evidence="8">Binds 1 zinc ion per subunit.</text>
</comment>
<evidence type="ECO:0000256" key="1">
    <source>
        <dbReference type="ARBA" id="ARBA00010669"/>
    </source>
</evidence>
<dbReference type="HAMAP" id="MF_00972">
    <property type="entry name" value="tRNA_aden_deaminase"/>
    <property type="match status" value="1"/>
</dbReference>
<dbReference type="PROSITE" id="PS51747">
    <property type="entry name" value="CYT_DCMP_DEAMINASES_2"/>
    <property type="match status" value="1"/>
</dbReference>
<dbReference type="Proteomes" id="UP000644441">
    <property type="component" value="Unassembled WGS sequence"/>
</dbReference>
<dbReference type="InterPro" id="IPR016192">
    <property type="entry name" value="APOBEC/CMP_deaminase_Zn-bd"/>
</dbReference>
<evidence type="ECO:0000256" key="2">
    <source>
        <dbReference type="ARBA" id="ARBA00011738"/>
    </source>
</evidence>
<keyword evidence="3 8" id="KW-0819">tRNA processing</keyword>
<proteinExistence type="inferred from homology"/>
<comment type="subunit">
    <text evidence="2 8">Homodimer.</text>
</comment>
<keyword evidence="11" id="KW-1185">Reference proteome</keyword>
<dbReference type="SUPFAM" id="SSF53927">
    <property type="entry name" value="Cytidine deaminase-like"/>
    <property type="match status" value="1"/>
</dbReference>
<dbReference type="EC" id="3.5.4.33" evidence="8"/>
<keyword evidence="5 8" id="KW-0378">Hydrolase</keyword>
<dbReference type="PROSITE" id="PS00903">
    <property type="entry name" value="CYT_DCMP_DEAMINASES_1"/>
    <property type="match status" value="1"/>
</dbReference>
<keyword evidence="4 8" id="KW-0479">Metal-binding</keyword>
<dbReference type="CDD" id="cd01285">
    <property type="entry name" value="nucleoside_deaminase"/>
    <property type="match status" value="1"/>
</dbReference>
<comment type="caution">
    <text evidence="10">The sequence shown here is derived from an EMBL/GenBank/DDBJ whole genome shotgun (WGS) entry which is preliminary data.</text>
</comment>
<evidence type="ECO:0000256" key="5">
    <source>
        <dbReference type="ARBA" id="ARBA00022801"/>
    </source>
</evidence>
<dbReference type="Pfam" id="PF00383">
    <property type="entry name" value="dCMP_cyt_deam_1"/>
    <property type="match status" value="1"/>
</dbReference>
<comment type="function">
    <text evidence="8">Catalyzes the deamination of adenosine to inosine at the wobble position 34 of tRNA(Arg2).</text>
</comment>
<feature type="active site" description="Proton donor" evidence="8">
    <location>
        <position position="57"/>
    </location>
</feature>
<evidence type="ECO:0000256" key="8">
    <source>
        <dbReference type="HAMAP-Rule" id="MF_00972"/>
    </source>
</evidence>
<evidence type="ECO:0000256" key="4">
    <source>
        <dbReference type="ARBA" id="ARBA00022723"/>
    </source>
</evidence>
<gene>
    <name evidence="8" type="primary">tadA</name>
    <name evidence="10" type="ORF">ISO4_01470</name>
</gene>
<dbReference type="PANTHER" id="PTHR11079:SF202">
    <property type="entry name" value="TRNA-SPECIFIC ADENOSINE DEAMINASE"/>
    <property type="match status" value="1"/>
</dbReference>